<gene>
    <name evidence="8" type="primary">dhbC</name>
    <name evidence="8" type="ORF">GAK30_03228</name>
</gene>
<dbReference type="PANTHER" id="PTHR42839:SF2">
    <property type="entry name" value="ISOCHORISMATE SYNTHASE ENTC"/>
    <property type="match status" value="1"/>
</dbReference>
<comment type="caution">
    <text evidence="8">The sequence shown here is derived from an EMBL/GenBank/DDBJ whole genome shotgun (WGS) entry which is preliminary data.</text>
</comment>
<accession>A0A7V8FLL2</accession>
<dbReference type="InterPro" id="IPR005801">
    <property type="entry name" value="ADC_synthase"/>
</dbReference>
<evidence type="ECO:0000256" key="1">
    <source>
        <dbReference type="ARBA" id="ARBA00000799"/>
    </source>
</evidence>
<dbReference type="PANTHER" id="PTHR42839">
    <property type="entry name" value="ISOCHORISMATE SYNTHASE ENTC"/>
    <property type="match status" value="1"/>
</dbReference>
<proteinExistence type="inferred from homology"/>
<dbReference type="InterPro" id="IPR004561">
    <property type="entry name" value="IsoChor_synthase"/>
</dbReference>
<evidence type="ECO:0000313" key="8">
    <source>
        <dbReference type="EMBL" id="KAF1019260.1"/>
    </source>
</evidence>
<dbReference type="AlphaFoldDB" id="A0A7V8FLL2"/>
<comment type="similarity">
    <text evidence="2">Belongs to the isochorismate synthase family.</text>
</comment>
<evidence type="ECO:0000256" key="4">
    <source>
        <dbReference type="ARBA" id="ARBA00023235"/>
    </source>
</evidence>
<evidence type="ECO:0000256" key="6">
    <source>
        <dbReference type="SAM" id="MobiDB-lite"/>
    </source>
</evidence>
<protein>
    <recommendedName>
        <fullName evidence="3">isochorismate synthase</fullName>
        <ecNumber evidence="3">5.4.4.2</ecNumber>
    </recommendedName>
    <alternativeName>
        <fullName evidence="5">Isochorismate mutase</fullName>
    </alternativeName>
</protein>
<dbReference type="GO" id="GO:0009697">
    <property type="term" value="P:salicylic acid biosynthetic process"/>
    <property type="evidence" value="ECO:0007669"/>
    <property type="project" value="TreeGrafter"/>
</dbReference>
<dbReference type="Gene3D" id="3.60.120.10">
    <property type="entry name" value="Anthranilate synthase"/>
    <property type="match status" value="1"/>
</dbReference>
<dbReference type="SUPFAM" id="SSF56322">
    <property type="entry name" value="ADC synthase"/>
    <property type="match status" value="1"/>
</dbReference>
<keyword evidence="4" id="KW-0413">Isomerase</keyword>
<reference evidence="9" key="1">
    <citation type="journal article" date="2020" name="MBio">
        <title>Horizontal gene transfer to a defensive symbiont with a reduced genome amongst a multipartite beetle microbiome.</title>
        <authorList>
            <person name="Waterworth S.C."/>
            <person name="Florez L.V."/>
            <person name="Rees E.R."/>
            <person name="Hertweck C."/>
            <person name="Kaltenpoth M."/>
            <person name="Kwan J.C."/>
        </authorList>
    </citation>
    <scope>NUCLEOTIDE SEQUENCE [LARGE SCALE GENOMIC DNA]</scope>
</reference>
<feature type="region of interest" description="Disordered" evidence="6">
    <location>
        <begin position="1"/>
        <end position="31"/>
    </location>
</feature>
<dbReference type="Proteomes" id="UP000461670">
    <property type="component" value="Unassembled WGS sequence"/>
</dbReference>
<evidence type="ECO:0000313" key="9">
    <source>
        <dbReference type="Proteomes" id="UP000461670"/>
    </source>
</evidence>
<dbReference type="GO" id="GO:0008909">
    <property type="term" value="F:isochorismate synthase activity"/>
    <property type="evidence" value="ECO:0007669"/>
    <property type="project" value="UniProtKB-EC"/>
</dbReference>
<dbReference type="Pfam" id="PF00425">
    <property type="entry name" value="Chorismate_bind"/>
    <property type="match status" value="1"/>
</dbReference>
<comment type="catalytic activity">
    <reaction evidence="1">
        <text>chorismate = isochorismate</text>
        <dbReference type="Rhea" id="RHEA:18985"/>
        <dbReference type="ChEBI" id="CHEBI:29748"/>
        <dbReference type="ChEBI" id="CHEBI:29780"/>
        <dbReference type="EC" id="5.4.4.2"/>
    </reaction>
</comment>
<feature type="domain" description="Chorismate-utilising enzyme C-terminal" evidence="7">
    <location>
        <begin position="156"/>
        <end position="415"/>
    </location>
</feature>
<dbReference type="InterPro" id="IPR015890">
    <property type="entry name" value="Chorismate_C"/>
</dbReference>
<name>A0A7V8FLL2_9BURK</name>
<dbReference type="EC" id="5.4.4.2" evidence="3"/>
<evidence type="ECO:0000256" key="2">
    <source>
        <dbReference type="ARBA" id="ARBA00005297"/>
    </source>
</evidence>
<dbReference type="EMBL" id="WNDQ01000060">
    <property type="protein sequence ID" value="KAF1019260.1"/>
    <property type="molecule type" value="Genomic_DNA"/>
</dbReference>
<evidence type="ECO:0000259" key="7">
    <source>
        <dbReference type="Pfam" id="PF00425"/>
    </source>
</evidence>
<organism evidence="8 9">
    <name type="scientific">Paracidovorax wautersii</name>
    <dbReference type="NCBI Taxonomy" id="1177982"/>
    <lineage>
        <taxon>Bacteria</taxon>
        <taxon>Pseudomonadati</taxon>
        <taxon>Pseudomonadota</taxon>
        <taxon>Betaproteobacteria</taxon>
        <taxon>Burkholderiales</taxon>
        <taxon>Comamonadaceae</taxon>
        <taxon>Paracidovorax</taxon>
    </lineage>
</organism>
<sequence length="430" mass="44996">MLYESSLTDPAIAGPDRGTGSRPARAGEPAAPALPAFAQLLDRYQPGDDLFASPRGTWLGQGVVAALPADTPPAATHALGAQRLRDQVAELLQQATRAQQGEQALVMGAVPFDLRQPAALRAPQRLTRGAAPQAAAQPAAVGAIRPVAARPEPAPAVYEAAVDAALARFAEGSLDKVVLSRTLALELPTAPDSRELLRRLAALNTRGYTYAVPLEAVGDQPAGAFLGGTPELLVRRIGRHVYVNPLAGSTPRGRSADEDTRLSQTLLQSPKDRHEHAVVIDAVVRALRPLCRSLDVPAGPSLVSTDALWHLSTVLQGELVDEATTSLDLALALHPTPAVCGHPTARAFEAIGELEPFERGLFAGFVGWCDARGDGEWAVTLRCAEVRGSAVRLYAGAGVVAGSVPASETAETQTKFSTMLRALGIAPDAL</sequence>
<dbReference type="NCBIfam" id="TIGR00543">
    <property type="entry name" value="isochor_syn"/>
    <property type="match status" value="1"/>
</dbReference>
<evidence type="ECO:0000256" key="3">
    <source>
        <dbReference type="ARBA" id="ARBA00012824"/>
    </source>
</evidence>
<evidence type="ECO:0000256" key="5">
    <source>
        <dbReference type="ARBA" id="ARBA00041564"/>
    </source>
</evidence>